<protein>
    <recommendedName>
        <fullName evidence="2">Toxin</fullName>
    </recommendedName>
</protein>
<dbReference type="Pfam" id="PF05016">
    <property type="entry name" value="ParE_toxin"/>
    <property type="match status" value="1"/>
</dbReference>
<comment type="similarity">
    <text evidence="2">Belongs to the RelE toxin family.</text>
</comment>
<gene>
    <name evidence="3" type="ORF">TJEJU_2553</name>
</gene>
<dbReference type="PIRSF" id="PIRSF029218">
    <property type="entry name" value="ParE"/>
    <property type="match status" value="1"/>
</dbReference>
<dbReference type="InterPro" id="IPR007712">
    <property type="entry name" value="RelE/ParE_toxin"/>
</dbReference>
<dbReference type="OrthoDB" id="7173315at2"/>
<keyword evidence="4" id="KW-1185">Reference proteome</keyword>
<evidence type="ECO:0000313" key="4">
    <source>
        <dbReference type="Proteomes" id="UP000215214"/>
    </source>
</evidence>
<dbReference type="AlphaFoldDB" id="A0A238UAL4"/>
<keyword evidence="1" id="KW-1277">Toxin-antitoxin system</keyword>
<dbReference type="KEGG" id="tje:TJEJU_2553"/>
<dbReference type="InterPro" id="IPR035093">
    <property type="entry name" value="RelE/ParE_toxin_dom_sf"/>
</dbReference>
<reference evidence="3 4" key="1">
    <citation type="submission" date="2017-07" db="EMBL/GenBank/DDBJ databases">
        <authorList>
            <person name="Sun Z.S."/>
            <person name="Albrecht U."/>
            <person name="Echele G."/>
            <person name="Lee C.C."/>
        </authorList>
    </citation>
    <scope>NUCLEOTIDE SEQUENCE [LARGE SCALE GENOMIC DNA]</scope>
    <source>
        <strain evidence="4">type strain: KCTC 22618</strain>
    </source>
</reference>
<evidence type="ECO:0000256" key="1">
    <source>
        <dbReference type="ARBA" id="ARBA00022649"/>
    </source>
</evidence>
<proteinExistence type="inferred from homology"/>
<evidence type="ECO:0000256" key="2">
    <source>
        <dbReference type="PIRNR" id="PIRNR029218"/>
    </source>
</evidence>
<accession>A0A238UAL4</accession>
<name>A0A238UAL4_9FLAO</name>
<dbReference type="RefSeq" id="WP_095072632.1">
    <property type="nucleotide sequence ID" value="NZ_LT899436.1"/>
</dbReference>
<sequence>MSKLNYQLRKEAQFDLEDIFDYSQDNFGLDIAIKYLNELENTFFNLCEYPHIGKDRSEIKFVVYSFVHKEHLILNKITETKIDILRVLHQSRDLPRFIKYL</sequence>
<dbReference type="EMBL" id="LT899436">
    <property type="protein sequence ID" value="SNR16237.1"/>
    <property type="molecule type" value="Genomic_DNA"/>
</dbReference>
<dbReference type="Gene3D" id="3.30.2310.20">
    <property type="entry name" value="RelE-like"/>
    <property type="match status" value="1"/>
</dbReference>
<dbReference type="InterPro" id="IPR028344">
    <property type="entry name" value="ParE1/4"/>
</dbReference>
<organism evidence="3 4">
    <name type="scientific">Tenacibaculum jejuense</name>
    <dbReference type="NCBI Taxonomy" id="584609"/>
    <lineage>
        <taxon>Bacteria</taxon>
        <taxon>Pseudomonadati</taxon>
        <taxon>Bacteroidota</taxon>
        <taxon>Flavobacteriia</taxon>
        <taxon>Flavobacteriales</taxon>
        <taxon>Flavobacteriaceae</taxon>
        <taxon>Tenacibaculum</taxon>
    </lineage>
</organism>
<dbReference type="Proteomes" id="UP000215214">
    <property type="component" value="Chromosome TJEJU"/>
</dbReference>
<evidence type="ECO:0000313" key="3">
    <source>
        <dbReference type="EMBL" id="SNR16237.1"/>
    </source>
</evidence>